<gene>
    <name evidence="1" type="ORF">H9777_09250</name>
</gene>
<dbReference type="PRINTS" id="PR00119">
    <property type="entry name" value="CATATPASE"/>
</dbReference>
<proteinExistence type="predicted"/>
<dbReference type="Gene3D" id="3.30.1240.10">
    <property type="match status" value="1"/>
</dbReference>
<reference evidence="1" key="2">
    <citation type="submission" date="2021-04" db="EMBL/GenBank/DDBJ databases">
        <authorList>
            <person name="Gilroy R."/>
        </authorList>
    </citation>
    <scope>NUCLEOTIDE SEQUENCE</scope>
    <source>
        <strain evidence="1">G4-2901</strain>
    </source>
</reference>
<dbReference type="Proteomes" id="UP000783796">
    <property type="component" value="Unassembled WGS sequence"/>
</dbReference>
<dbReference type="NCBIfam" id="TIGR00099">
    <property type="entry name" value="Cof-subfamily"/>
    <property type="match status" value="1"/>
</dbReference>
<dbReference type="PROSITE" id="PS01229">
    <property type="entry name" value="COF_2"/>
    <property type="match status" value="1"/>
</dbReference>
<name>A0A948TCI8_9BACT</name>
<dbReference type="InterPro" id="IPR023214">
    <property type="entry name" value="HAD_sf"/>
</dbReference>
<dbReference type="Pfam" id="PF08282">
    <property type="entry name" value="Hydrolase_3"/>
    <property type="match status" value="1"/>
</dbReference>
<dbReference type="EMBL" id="JAHLFW010000078">
    <property type="protein sequence ID" value="MBU3838476.1"/>
    <property type="molecule type" value="Genomic_DNA"/>
</dbReference>
<organism evidence="1 2">
    <name type="scientific">Candidatus Phocaeicola faecigallinarum</name>
    <dbReference type="NCBI Taxonomy" id="2838732"/>
    <lineage>
        <taxon>Bacteria</taxon>
        <taxon>Pseudomonadati</taxon>
        <taxon>Bacteroidota</taxon>
        <taxon>Bacteroidia</taxon>
        <taxon>Bacteroidales</taxon>
        <taxon>Bacteroidaceae</taxon>
        <taxon>Phocaeicola</taxon>
    </lineage>
</organism>
<dbReference type="GO" id="GO:0005829">
    <property type="term" value="C:cytosol"/>
    <property type="evidence" value="ECO:0007669"/>
    <property type="project" value="TreeGrafter"/>
</dbReference>
<reference evidence="1" key="1">
    <citation type="journal article" date="2021" name="PeerJ">
        <title>Extensive microbial diversity within the chicken gut microbiome revealed by metagenomics and culture.</title>
        <authorList>
            <person name="Gilroy R."/>
            <person name="Ravi A."/>
            <person name="Getino M."/>
            <person name="Pursley I."/>
            <person name="Horton D.L."/>
            <person name="Alikhan N.F."/>
            <person name="Baker D."/>
            <person name="Gharbi K."/>
            <person name="Hall N."/>
            <person name="Watson M."/>
            <person name="Adriaenssens E.M."/>
            <person name="Foster-Nyarko E."/>
            <person name="Jarju S."/>
            <person name="Secka A."/>
            <person name="Antonio M."/>
            <person name="Oren A."/>
            <person name="Chaudhuri R.R."/>
            <person name="La Ragione R."/>
            <person name="Hildebrand F."/>
            <person name="Pallen M.J."/>
        </authorList>
    </citation>
    <scope>NUCLEOTIDE SEQUENCE</scope>
    <source>
        <strain evidence="1">G4-2901</strain>
    </source>
</reference>
<dbReference type="AlphaFoldDB" id="A0A948TCI8"/>
<dbReference type="SFLD" id="SFLDG01144">
    <property type="entry name" value="C2.B.4:_PGP_Like"/>
    <property type="match status" value="1"/>
</dbReference>
<dbReference type="InterPro" id="IPR000150">
    <property type="entry name" value="Cof"/>
</dbReference>
<comment type="caution">
    <text evidence="1">The sequence shown here is derived from an EMBL/GenBank/DDBJ whole genome shotgun (WGS) entry which is preliminary data.</text>
</comment>
<keyword evidence="1" id="KW-0378">Hydrolase</keyword>
<dbReference type="PANTHER" id="PTHR10000">
    <property type="entry name" value="PHOSPHOSERINE PHOSPHATASE"/>
    <property type="match status" value="1"/>
</dbReference>
<dbReference type="InterPro" id="IPR036412">
    <property type="entry name" value="HAD-like_sf"/>
</dbReference>
<dbReference type="Gene3D" id="3.40.50.1000">
    <property type="entry name" value="HAD superfamily/HAD-like"/>
    <property type="match status" value="1"/>
</dbReference>
<dbReference type="NCBIfam" id="TIGR01484">
    <property type="entry name" value="HAD-SF-IIB"/>
    <property type="match status" value="1"/>
</dbReference>
<dbReference type="GO" id="GO:0000287">
    <property type="term" value="F:magnesium ion binding"/>
    <property type="evidence" value="ECO:0007669"/>
    <property type="project" value="TreeGrafter"/>
</dbReference>
<dbReference type="SFLD" id="SFLDS00003">
    <property type="entry name" value="Haloacid_Dehalogenase"/>
    <property type="match status" value="1"/>
</dbReference>
<dbReference type="GO" id="GO:0016791">
    <property type="term" value="F:phosphatase activity"/>
    <property type="evidence" value="ECO:0007669"/>
    <property type="project" value="UniProtKB-ARBA"/>
</dbReference>
<dbReference type="SFLD" id="SFLDG01140">
    <property type="entry name" value="C2.B:_Phosphomannomutase_and_P"/>
    <property type="match status" value="1"/>
</dbReference>
<dbReference type="SUPFAM" id="SSF56784">
    <property type="entry name" value="HAD-like"/>
    <property type="match status" value="1"/>
</dbReference>
<sequence>MKYKIIVLDLDGTLTNTKKEITPHTLEVLLRAQEKGIKIVLASGRPTYGIVPLAEKLQLSKYEGYILAYNGGEIINWKTGELMYKNLLDHDVLPYLYQCAKDNNFAIVTYDGEYVLTEYPDDEYVLKEAILNVMKIKKVDNFIEAVKHPIAKCLIVGESTRLAELEKEMYEHLKDRMGVFRSEPYFLELVPKGIDKAQSLAVLLKELGMTKDEMIAIGDGFNDLSMIKFAGMGVAMGNAQQIVKDNADFITLTNEEDGAAYAIEKFMSEE</sequence>
<dbReference type="PANTHER" id="PTHR10000:SF8">
    <property type="entry name" value="HAD SUPERFAMILY HYDROLASE-LIKE, TYPE 3"/>
    <property type="match status" value="1"/>
</dbReference>
<evidence type="ECO:0000313" key="2">
    <source>
        <dbReference type="Proteomes" id="UP000783796"/>
    </source>
</evidence>
<accession>A0A948TCI8</accession>
<dbReference type="InterPro" id="IPR006379">
    <property type="entry name" value="HAD-SF_hydro_IIB"/>
</dbReference>
<evidence type="ECO:0000313" key="1">
    <source>
        <dbReference type="EMBL" id="MBU3838476.1"/>
    </source>
</evidence>
<dbReference type="CDD" id="cd07516">
    <property type="entry name" value="HAD_Pase"/>
    <property type="match status" value="1"/>
</dbReference>
<protein>
    <submittedName>
        <fullName evidence="1">Cof-type HAD-IIB family hydrolase</fullName>
    </submittedName>
</protein>